<keyword evidence="3" id="KW-1185">Reference proteome</keyword>
<comment type="caution">
    <text evidence="2">The sequence shown here is derived from an EMBL/GenBank/DDBJ whole genome shotgun (WGS) entry which is preliminary data.</text>
</comment>
<feature type="region of interest" description="Disordered" evidence="1">
    <location>
        <begin position="239"/>
        <end position="267"/>
    </location>
</feature>
<protein>
    <submittedName>
        <fullName evidence="2">Uncharacterized protein</fullName>
    </submittedName>
</protein>
<dbReference type="EMBL" id="JAGKQM010000013">
    <property type="protein sequence ID" value="KAH0892986.1"/>
    <property type="molecule type" value="Genomic_DNA"/>
</dbReference>
<evidence type="ECO:0000313" key="3">
    <source>
        <dbReference type="Proteomes" id="UP000824890"/>
    </source>
</evidence>
<reference evidence="2 3" key="1">
    <citation type="submission" date="2021-05" db="EMBL/GenBank/DDBJ databases">
        <title>Genome Assembly of Synthetic Allotetraploid Brassica napus Reveals Homoeologous Exchanges between Subgenomes.</title>
        <authorList>
            <person name="Davis J.T."/>
        </authorList>
    </citation>
    <scope>NUCLEOTIDE SEQUENCE [LARGE SCALE GENOMIC DNA]</scope>
    <source>
        <strain evidence="3">cv. Da-Ae</strain>
        <tissue evidence="2">Seedling</tissue>
    </source>
</reference>
<proteinExistence type="predicted"/>
<feature type="compositionally biased region" description="Basic and acidic residues" evidence="1">
    <location>
        <begin position="239"/>
        <end position="257"/>
    </location>
</feature>
<organism evidence="2 3">
    <name type="scientific">Brassica napus</name>
    <name type="common">Rape</name>
    <dbReference type="NCBI Taxonomy" id="3708"/>
    <lineage>
        <taxon>Eukaryota</taxon>
        <taxon>Viridiplantae</taxon>
        <taxon>Streptophyta</taxon>
        <taxon>Embryophyta</taxon>
        <taxon>Tracheophyta</taxon>
        <taxon>Spermatophyta</taxon>
        <taxon>Magnoliopsida</taxon>
        <taxon>eudicotyledons</taxon>
        <taxon>Gunneridae</taxon>
        <taxon>Pentapetalae</taxon>
        <taxon>rosids</taxon>
        <taxon>malvids</taxon>
        <taxon>Brassicales</taxon>
        <taxon>Brassicaceae</taxon>
        <taxon>Brassiceae</taxon>
        <taxon>Brassica</taxon>
    </lineage>
</organism>
<accession>A0ABQ8ALJ7</accession>
<name>A0ABQ8ALJ7_BRANA</name>
<sequence length="280" mass="32126">MDGIIRRNDTGSRTGMIRHENLGLVEMSRIRTQPPEIMVQSPLMFAPQPPTQSSLHPVKRSLSLFPCAEKETIVYYSSSAYPKQDMFLLLNPWGEDDFTKTHLQQVLKLYSKELPDKNYASNTRKQSTFLERCISKCKYCSLVLKSRLLALMIVTWRLEELIAMFVYGTFIPENMSMPLQVTGTLFLPYYSDTQLRSSTLVHLIEVSRSALTVGRDRIMQLQQEKAPYVAKANERKVEYEKTRNSELPESFTRRKGGEEEEKSSVLPKNDGCGCSLMFTV</sequence>
<evidence type="ECO:0000256" key="1">
    <source>
        <dbReference type="SAM" id="MobiDB-lite"/>
    </source>
</evidence>
<dbReference type="Proteomes" id="UP000824890">
    <property type="component" value="Unassembled WGS sequence"/>
</dbReference>
<evidence type="ECO:0000313" key="2">
    <source>
        <dbReference type="EMBL" id="KAH0892986.1"/>
    </source>
</evidence>
<gene>
    <name evidence="2" type="ORF">HID58_055415</name>
</gene>